<evidence type="ECO:0000313" key="1">
    <source>
        <dbReference type="EMBL" id="MFC3881748.1"/>
    </source>
</evidence>
<organism evidence="1 2">
    <name type="scientific">Algoriphagus namhaensis</name>
    <dbReference type="NCBI Taxonomy" id="915353"/>
    <lineage>
        <taxon>Bacteria</taxon>
        <taxon>Pseudomonadati</taxon>
        <taxon>Bacteroidota</taxon>
        <taxon>Cytophagia</taxon>
        <taxon>Cytophagales</taxon>
        <taxon>Cyclobacteriaceae</taxon>
        <taxon>Algoriphagus</taxon>
    </lineage>
</organism>
<name>A0ABV8AUU1_9BACT</name>
<dbReference type="EMBL" id="JBHRZS010000007">
    <property type="protein sequence ID" value="MFC3881748.1"/>
    <property type="molecule type" value="Genomic_DNA"/>
</dbReference>
<accession>A0ABV8AUU1</accession>
<dbReference type="Proteomes" id="UP001595805">
    <property type="component" value="Unassembled WGS sequence"/>
</dbReference>
<sequence>MKNVFYCLLVIFVSSCSSSQKMTIEIAAQDKVELSYPQYEMAMVDLKNKSGKPVGVTVLKQDDGGFVRGFGLGMMASESVMLEGENILILSNQADAPIKIKVDAAESNSRPVKIGENSEVRTFTLENTTGKSIPLLIPSVMNPNLSPFSKSGVDLKIGQEILFKAGGKKYVLLVVDETIKNGDVLNVAALLKERKSELNL</sequence>
<proteinExistence type="predicted"/>
<keyword evidence="2" id="KW-1185">Reference proteome</keyword>
<evidence type="ECO:0000313" key="2">
    <source>
        <dbReference type="Proteomes" id="UP001595805"/>
    </source>
</evidence>
<comment type="caution">
    <text evidence="1">The sequence shown here is derived from an EMBL/GenBank/DDBJ whole genome shotgun (WGS) entry which is preliminary data.</text>
</comment>
<reference evidence="2" key="1">
    <citation type="journal article" date="2019" name="Int. J. Syst. Evol. Microbiol.">
        <title>The Global Catalogue of Microorganisms (GCM) 10K type strain sequencing project: providing services to taxonomists for standard genome sequencing and annotation.</title>
        <authorList>
            <consortium name="The Broad Institute Genomics Platform"/>
            <consortium name="The Broad Institute Genome Sequencing Center for Infectious Disease"/>
            <person name="Wu L."/>
            <person name="Ma J."/>
        </authorList>
    </citation>
    <scope>NUCLEOTIDE SEQUENCE [LARGE SCALE GENOMIC DNA]</scope>
    <source>
        <strain evidence="2">CCUG 60523</strain>
    </source>
</reference>
<dbReference type="PROSITE" id="PS51257">
    <property type="entry name" value="PROKAR_LIPOPROTEIN"/>
    <property type="match status" value="1"/>
</dbReference>
<gene>
    <name evidence="1" type="ORF">ACFOSV_16250</name>
</gene>
<dbReference type="RefSeq" id="WP_377907098.1">
    <property type="nucleotide sequence ID" value="NZ_JBHRZS010000007.1"/>
</dbReference>
<protein>
    <submittedName>
        <fullName evidence="1">Uncharacterized protein</fullName>
    </submittedName>
</protein>